<dbReference type="EMBL" id="VTAW01000017">
    <property type="protein sequence ID" value="TYT61526.1"/>
    <property type="molecule type" value="Genomic_DNA"/>
</dbReference>
<feature type="domain" description="TsaA-like" evidence="3">
    <location>
        <begin position="8"/>
        <end position="140"/>
    </location>
</feature>
<dbReference type="InterPro" id="IPR040372">
    <property type="entry name" value="YaeB-like"/>
</dbReference>
<dbReference type="InterPro" id="IPR023370">
    <property type="entry name" value="TrmO-like_N"/>
</dbReference>
<gene>
    <name evidence="4" type="primary">tsaA</name>
    <name evidence="4" type="ORF">FYC77_13505</name>
</gene>
<keyword evidence="1" id="KW-0949">S-adenosyl-L-methionine</keyword>
<dbReference type="Proteomes" id="UP000324104">
    <property type="component" value="Unassembled WGS sequence"/>
</dbReference>
<evidence type="ECO:0000313" key="5">
    <source>
        <dbReference type="Proteomes" id="UP000324104"/>
    </source>
</evidence>
<proteinExistence type="inferred from homology"/>
<keyword evidence="4" id="KW-0489">Methyltransferase</keyword>
<evidence type="ECO:0000259" key="3">
    <source>
        <dbReference type="PROSITE" id="PS51668"/>
    </source>
</evidence>
<dbReference type="NCBIfam" id="TIGR00104">
    <property type="entry name" value="tRNA_TsaA"/>
    <property type="match status" value="1"/>
</dbReference>
<dbReference type="GO" id="GO:0032259">
    <property type="term" value="P:methylation"/>
    <property type="evidence" value="ECO:0007669"/>
    <property type="project" value="UniProtKB-KW"/>
</dbReference>
<dbReference type="InterPro" id="IPR023368">
    <property type="entry name" value="UPF0066_cons_site"/>
</dbReference>
<comment type="caution">
    <text evidence="4">The sequence shown here is derived from an EMBL/GenBank/DDBJ whole genome shotgun (WGS) entry which is preliminary data.</text>
</comment>
<keyword evidence="4" id="KW-0808">Transferase</keyword>
<dbReference type="GO" id="GO:0008168">
    <property type="term" value="F:methyltransferase activity"/>
    <property type="evidence" value="ECO:0007669"/>
    <property type="project" value="UniProtKB-KW"/>
</dbReference>
<dbReference type="Pfam" id="PF01980">
    <property type="entry name" value="TrmO_N"/>
    <property type="match status" value="1"/>
</dbReference>
<protein>
    <submittedName>
        <fullName evidence="4">tRNA (N6-threonylcarbamoyladenosine(37)-N6)-methyltransferase TrmO</fullName>
    </submittedName>
</protein>
<dbReference type="SUPFAM" id="SSF118196">
    <property type="entry name" value="YaeB-like"/>
    <property type="match status" value="1"/>
</dbReference>
<accession>A0A5D5AIH4</accession>
<dbReference type="AlphaFoldDB" id="A0A5D5AIH4"/>
<comment type="similarity">
    <text evidence="2">Belongs to the tRNA methyltransferase O family.</text>
</comment>
<dbReference type="CDD" id="cd09281">
    <property type="entry name" value="UPF0066"/>
    <property type="match status" value="1"/>
</dbReference>
<evidence type="ECO:0000256" key="2">
    <source>
        <dbReference type="ARBA" id="ARBA00033753"/>
    </source>
</evidence>
<dbReference type="InterPro" id="IPR036414">
    <property type="entry name" value="YaeB_N_sf"/>
</dbReference>
<dbReference type="RefSeq" id="WP_149082023.1">
    <property type="nucleotide sequence ID" value="NZ_VTAW01000017.1"/>
</dbReference>
<organism evidence="4 5">
    <name type="scientific">Natrialba swarupiae</name>
    <dbReference type="NCBI Taxonomy" id="2448032"/>
    <lineage>
        <taxon>Archaea</taxon>
        <taxon>Methanobacteriati</taxon>
        <taxon>Methanobacteriota</taxon>
        <taxon>Stenosarchaea group</taxon>
        <taxon>Halobacteria</taxon>
        <taxon>Halobacteriales</taxon>
        <taxon>Natrialbaceae</taxon>
        <taxon>Natrialba</taxon>
    </lineage>
</organism>
<dbReference type="PROSITE" id="PS51668">
    <property type="entry name" value="TSAA_2"/>
    <property type="match status" value="1"/>
</dbReference>
<evidence type="ECO:0000313" key="4">
    <source>
        <dbReference type="EMBL" id="TYT61526.1"/>
    </source>
</evidence>
<dbReference type="Gene3D" id="2.40.30.70">
    <property type="entry name" value="YaeB-like"/>
    <property type="match status" value="1"/>
</dbReference>
<reference evidence="4 5" key="1">
    <citation type="submission" date="2019-08" db="EMBL/GenBank/DDBJ databases">
        <title>Archaea genome.</title>
        <authorList>
            <person name="Kajale S."/>
            <person name="Shouche Y."/>
            <person name="Deshpande N."/>
            <person name="Sharma A."/>
        </authorList>
    </citation>
    <scope>NUCLEOTIDE SEQUENCE [LARGE SCALE GENOMIC DNA]</scope>
    <source>
        <strain evidence="4 5">ESP3B_9</strain>
    </source>
</reference>
<sequence>MSENQFTYESIGVIRTPFESPDGMPIQPDGNAAEEGVVELKEAYADGVKDLDGFTHCILLYHFHASDDAAPLEVEPFLDDEPRGVFATRAPQRPNPIGLSVVEIESVTDRNVTVNGIDVVDQTPLLDIKPFVPKFDVPSDTDTGWLTASKSTIQSKQADERFVR</sequence>
<dbReference type="InterPro" id="IPR036413">
    <property type="entry name" value="YaeB-like_sf"/>
</dbReference>
<name>A0A5D5AIH4_9EURY</name>
<evidence type="ECO:0000256" key="1">
    <source>
        <dbReference type="ARBA" id="ARBA00022691"/>
    </source>
</evidence>
<dbReference type="PROSITE" id="PS01318">
    <property type="entry name" value="TSAA_1"/>
    <property type="match status" value="1"/>
</dbReference>
<dbReference type="PANTHER" id="PTHR12818">
    <property type="entry name" value="TRNA (ADENINE(37)-N6)-METHYLTRANSFERASE"/>
    <property type="match status" value="1"/>
</dbReference>
<dbReference type="PANTHER" id="PTHR12818:SF0">
    <property type="entry name" value="TRNA (ADENINE(37)-N6)-METHYLTRANSFERASE"/>
    <property type="match status" value="1"/>
</dbReference>
<keyword evidence="5" id="KW-1185">Reference proteome</keyword>